<accession>A0AAD3HQP5</accession>
<feature type="compositionally biased region" description="Gly residues" evidence="1">
    <location>
        <begin position="675"/>
        <end position="686"/>
    </location>
</feature>
<sequence length="983" mass="96955">MYCQQWATGQARQQLPWPGWNIRPQGSAWRSLSFSELLSECQQDVLPALALFQRALKAAADSTNPAVAETQLAGKCGVAACQLMLSIGHSDARDATAFACDAFRSLCHAICMASDFPLSNIGGAVVASMLSLDGENNACQTCVVCILACTLACLHQFSRTHPDACRQDTQSLFELLLSLPTINNGCVALGHPAAAPLYDNSSCSSSSSSPLLASVGPSSFGLVILQATAILEQGLLPCTTAGPGDYAAAAAAGQLRSALESAHTALAEALRRRGVAPPELAAAAGGSGGGGGSGVGRRTGNSCDGGGAVLREASGGDSSARGGSDSARGRGAADEDYGSVSSEGGDADVGAAPAEASGRTGSGGTAQGSPALASNGPASDVAEAPPPPQQQQHRWLLPSRAAEVPPPPPQSAGDGPGAAVAASQAPLPSSPGSLAAAIDQLLLLHKTGAAPTPAPAVVSAPAAKTGNTTTGATSSAPPLHPPQQQQLPCPADAGDTRCARLAPCSSLPVAPATTGHDRPPFPGPGPRVPPVTATTNPSSNPTPIPTATSTNSAAGITTATRPGSLSWIPDPLAVCDANCSAGNSSSSSGGGAGMDRSSRSSDSGIPSSVEAGSGNGVAADAAVAGVVVHPLAGCRTVDKDVTEAGPRLICREPLISVQSLMRASKEPKATDEGDGGACSGGGGGGEPFRVQLPSLRRAVHPSAAPAPSAAKELIRLTTQAPPLPPPASHQQQQHMLVLDTPFRRDSAAAIAAAAAAAARSATGNHHHHHLADSDCHSAARVAVKSAPLTSTLELQRRLRRAAASGDAICDGDGDGGSCGGDVGDSSFDKSFSSRPGSKSLQQLAAAQSRGVSSSLLVAGGSSGAKSRLMAGKGDGGDDTCYSVCRTSAPGSSHWQVAAAAAASAAAAAAAAGVSWSPGSGTKWICSSAATYGSCGGASGAGTKGLRESAATAFLRAAAGLPAGPKSAAAVAALGERALSHVGF</sequence>
<evidence type="ECO:0000313" key="2">
    <source>
        <dbReference type="EMBL" id="GFR49312.1"/>
    </source>
</evidence>
<feature type="region of interest" description="Disordered" evidence="1">
    <location>
        <begin position="580"/>
        <end position="611"/>
    </location>
</feature>
<gene>
    <name evidence="2" type="ORF">Agub_g11335</name>
</gene>
<comment type="caution">
    <text evidence="2">The sequence shown here is derived from an EMBL/GenBank/DDBJ whole genome shotgun (WGS) entry which is preliminary data.</text>
</comment>
<feature type="compositionally biased region" description="Low complexity" evidence="1">
    <location>
        <begin position="313"/>
        <end position="326"/>
    </location>
</feature>
<feature type="region of interest" description="Disordered" evidence="1">
    <location>
        <begin position="662"/>
        <end position="689"/>
    </location>
</feature>
<evidence type="ECO:0000256" key="1">
    <source>
        <dbReference type="SAM" id="MobiDB-lite"/>
    </source>
</evidence>
<feature type="compositionally biased region" description="Gly residues" evidence="1">
    <location>
        <begin position="285"/>
        <end position="308"/>
    </location>
</feature>
<name>A0AAD3HQP5_9CHLO</name>
<proteinExistence type="predicted"/>
<feature type="region of interest" description="Disordered" evidence="1">
    <location>
        <begin position="280"/>
        <end position="431"/>
    </location>
</feature>
<feature type="region of interest" description="Disordered" evidence="1">
    <location>
        <begin position="509"/>
        <end position="562"/>
    </location>
</feature>
<feature type="region of interest" description="Disordered" evidence="1">
    <location>
        <begin position="452"/>
        <end position="494"/>
    </location>
</feature>
<reference evidence="2 3" key="1">
    <citation type="journal article" date="2021" name="Sci. Rep.">
        <title>Genome sequencing of the multicellular alga Astrephomene provides insights into convergent evolution of germ-soma differentiation.</title>
        <authorList>
            <person name="Yamashita S."/>
            <person name="Yamamoto K."/>
            <person name="Matsuzaki R."/>
            <person name="Suzuki S."/>
            <person name="Yamaguchi H."/>
            <person name="Hirooka S."/>
            <person name="Minakuchi Y."/>
            <person name="Miyagishima S."/>
            <person name="Kawachi M."/>
            <person name="Toyoda A."/>
            <person name="Nozaki H."/>
        </authorList>
    </citation>
    <scope>NUCLEOTIDE SEQUENCE [LARGE SCALE GENOMIC DNA]</scope>
    <source>
        <strain evidence="2 3">NIES-4017</strain>
    </source>
</reference>
<feature type="compositionally biased region" description="Low complexity" evidence="1">
    <location>
        <begin position="600"/>
        <end position="611"/>
    </location>
</feature>
<protein>
    <submittedName>
        <fullName evidence="2">Uncharacterized protein</fullName>
    </submittedName>
</protein>
<keyword evidence="3" id="KW-1185">Reference proteome</keyword>
<feature type="compositionally biased region" description="Low complexity" evidence="1">
    <location>
        <begin position="452"/>
        <end position="490"/>
    </location>
</feature>
<organism evidence="2 3">
    <name type="scientific">Astrephomene gubernaculifera</name>
    <dbReference type="NCBI Taxonomy" id="47775"/>
    <lineage>
        <taxon>Eukaryota</taxon>
        <taxon>Viridiplantae</taxon>
        <taxon>Chlorophyta</taxon>
        <taxon>core chlorophytes</taxon>
        <taxon>Chlorophyceae</taxon>
        <taxon>CS clade</taxon>
        <taxon>Chlamydomonadales</taxon>
        <taxon>Astrephomenaceae</taxon>
        <taxon>Astrephomene</taxon>
    </lineage>
</organism>
<evidence type="ECO:0000313" key="3">
    <source>
        <dbReference type="Proteomes" id="UP001054857"/>
    </source>
</evidence>
<dbReference type="EMBL" id="BMAR01000029">
    <property type="protein sequence ID" value="GFR49312.1"/>
    <property type="molecule type" value="Genomic_DNA"/>
</dbReference>
<dbReference type="AlphaFoldDB" id="A0AAD3HQP5"/>
<dbReference type="Proteomes" id="UP001054857">
    <property type="component" value="Unassembled WGS sequence"/>
</dbReference>
<feature type="compositionally biased region" description="Low complexity" evidence="1">
    <location>
        <begin position="530"/>
        <end position="554"/>
    </location>
</feature>
<feature type="compositionally biased region" description="Pro residues" evidence="1">
    <location>
        <begin position="520"/>
        <end position="529"/>
    </location>
</feature>